<dbReference type="InterPro" id="IPR050950">
    <property type="entry name" value="HTH-type_LysR_regulators"/>
</dbReference>
<dbReference type="Gene3D" id="3.40.190.290">
    <property type="match status" value="1"/>
</dbReference>
<dbReference type="InterPro" id="IPR036390">
    <property type="entry name" value="WH_DNA-bd_sf"/>
</dbReference>
<dbReference type="PRINTS" id="PR00039">
    <property type="entry name" value="HTHLYSR"/>
</dbReference>
<dbReference type="Proteomes" id="UP000015961">
    <property type="component" value="Unassembled WGS sequence"/>
</dbReference>
<feature type="domain" description="HTH lysR-type" evidence="5">
    <location>
        <begin position="1"/>
        <end position="58"/>
    </location>
</feature>
<dbReference type="eggNOG" id="COG0583">
    <property type="taxonomic scope" value="Bacteria"/>
</dbReference>
<protein>
    <recommendedName>
        <fullName evidence="5">HTH lysR-type domain-containing protein</fullName>
    </recommendedName>
</protein>
<dbReference type="InterPro" id="IPR005119">
    <property type="entry name" value="LysR_subst-bd"/>
</dbReference>
<dbReference type="SUPFAM" id="SSF46785">
    <property type="entry name" value="Winged helix' DNA-binding domain"/>
    <property type="match status" value="1"/>
</dbReference>
<dbReference type="InterPro" id="IPR036388">
    <property type="entry name" value="WH-like_DNA-bd_sf"/>
</dbReference>
<reference evidence="6 7" key="1">
    <citation type="submission" date="2013-03" db="EMBL/GenBank/DDBJ databases">
        <title>The Genome Sequence of Enterococcus sulfureus ATCC_49903 (PacBio/Illumina hybrid assembly).</title>
        <authorList>
            <consortium name="The Broad Institute Genomics Platform"/>
            <consortium name="The Broad Institute Genome Sequencing Center for Infectious Disease"/>
            <person name="Earl A."/>
            <person name="Russ C."/>
            <person name="Gilmore M."/>
            <person name="Surin D."/>
            <person name="Walker B."/>
            <person name="Young S."/>
            <person name="Zeng Q."/>
            <person name="Gargeya S."/>
            <person name="Fitzgerald M."/>
            <person name="Haas B."/>
            <person name="Abouelleil A."/>
            <person name="Allen A.W."/>
            <person name="Alvarado L."/>
            <person name="Arachchi H.M."/>
            <person name="Berlin A.M."/>
            <person name="Chapman S.B."/>
            <person name="Gainer-Dewar J."/>
            <person name="Goldberg J."/>
            <person name="Griggs A."/>
            <person name="Gujja S."/>
            <person name="Hansen M."/>
            <person name="Howarth C."/>
            <person name="Imamovic A."/>
            <person name="Ireland A."/>
            <person name="Larimer J."/>
            <person name="McCowan C."/>
            <person name="Murphy C."/>
            <person name="Pearson M."/>
            <person name="Poon T.W."/>
            <person name="Priest M."/>
            <person name="Roberts A."/>
            <person name="Saif S."/>
            <person name="Shea T."/>
            <person name="Sisk P."/>
            <person name="Sykes S."/>
            <person name="Wortman J."/>
            <person name="Nusbaum C."/>
            <person name="Birren B."/>
        </authorList>
    </citation>
    <scope>NUCLEOTIDE SEQUENCE [LARGE SCALE GENOMIC DNA]</scope>
    <source>
        <strain evidence="6 7">ATCC 49903</strain>
    </source>
</reference>
<accession>S0P2R5</accession>
<dbReference type="PROSITE" id="PS50931">
    <property type="entry name" value="HTH_LYSR"/>
    <property type="match status" value="1"/>
</dbReference>
<dbReference type="PANTHER" id="PTHR30419:SF8">
    <property type="entry name" value="NITROGEN ASSIMILATION TRANSCRIPTIONAL ACTIVATOR-RELATED"/>
    <property type="match status" value="1"/>
</dbReference>
<gene>
    <name evidence="6" type="ORF">I573_02211</name>
</gene>
<keyword evidence="4" id="KW-0804">Transcription</keyword>
<keyword evidence="3" id="KW-0238">DNA-binding</keyword>
<keyword evidence="7" id="KW-1185">Reference proteome</keyword>
<dbReference type="InterPro" id="IPR000847">
    <property type="entry name" value="LysR_HTH_N"/>
</dbReference>
<dbReference type="AlphaFoldDB" id="S0P2R5"/>
<dbReference type="PANTHER" id="PTHR30419">
    <property type="entry name" value="HTH-TYPE TRANSCRIPTIONAL REGULATOR YBHD"/>
    <property type="match status" value="1"/>
</dbReference>
<dbReference type="SUPFAM" id="SSF53850">
    <property type="entry name" value="Periplasmic binding protein-like II"/>
    <property type="match status" value="1"/>
</dbReference>
<dbReference type="EMBL" id="ASWO01000007">
    <property type="protein sequence ID" value="EOT83098.1"/>
    <property type="molecule type" value="Genomic_DNA"/>
</dbReference>
<evidence type="ECO:0000256" key="2">
    <source>
        <dbReference type="ARBA" id="ARBA00023015"/>
    </source>
</evidence>
<evidence type="ECO:0000313" key="6">
    <source>
        <dbReference type="EMBL" id="EOT83098.1"/>
    </source>
</evidence>
<dbReference type="Pfam" id="PF00126">
    <property type="entry name" value="HTH_1"/>
    <property type="match status" value="1"/>
</dbReference>
<evidence type="ECO:0000256" key="3">
    <source>
        <dbReference type="ARBA" id="ARBA00023125"/>
    </source>
</evidence>
<dbReference type="PATRIC" id="fig|1140003.3.peg.1803"/>
<comment type="similarity">
    <text evidence="1">Belongs to the LysR transcriptional regulatory family.</text>
</comment>
<comment type="caution">
    <text evidence="6">The sequence shown here is derived from an EMBL/GenBank/DDBJ whole genome shotgun (WGS) entry which is preliminary data.</text>
</comment>
<evidence type="ECO:0000256" key="4">
    <source>
        <dbReference type="ARBA" id="ARBA00023163"/>
    </source>
</evidence>
<dbReference type="FunFam" id="1.10.10.10:FF:000001">
    <property type="entry name" value="LysR family transcriptional regulator"/>
    <property type="match status" value="1"/>
</dbReference>
<evidence type="ECO:0000256" key="1">
    <source>
        <dbReference type="ARBA" id="ARBA00009437"/>
    </source>
</evidence>
<dbReference type="GO" id="GO:0003700">
    <property type="term" value="F:DNA-binding transcription factor activity"/>
    <property type="evidence" value="ECO:0007669"/>
    <property type="project" value="InterPro"/>
</dbReference>
<proteinExistence type="inferred from homology"/>
<evidence type="ECO:0000313" key="7">
    <source>
        <dbReference type="Proteomes" id="UP000015961"/>
    </source>
</evidence>
<sequence>MELRVLRYFLYVAEEGSITKAAARLHLTQPTLSRQLKQLEEELHCRLFERNTKGLRLTEAGLLLQQRAVEMFRLEEKIRDEFQQSEELSGTITIGAGEFKSMAEFAALFQQFQQRYPNVKLELVSGNAELIQQQLAQGLLDLGIILAINKKEGYTMHPFSKQERFGVYVDRSHVLAHNQTLDTSDLEEFPLWISKNDTVQNYLQTKLGSAYHQAQIAGEYTLLHNCLYFIHATNALCVSLELPLQHPELVFIPFQTELELATAIVYPTQQLRSPLVQTFIAYLNAMLEKHS</sequence>
<dbReference type="OrthoDB" id="9803735at2"/>
<keyword evidence="2" id="KW-0805">Transcription regulation</keyword>
<dbReference type="Gene3D" id="1.10.10.10">
    <property type="entry name" value="Winged helix-like DNA-binding domain superfamily/Winged helix DNA-binding domain"/>
    <property type="match status" value="1"/>
</dbReference>
<dbReference type="RefSeq" id="WP_016186304.1">
    <property type="nucleotide sequence ID" value="NZ_ASWO01000007.1"/>
</dbReference>
<organism evidence="6 7">
    <name type="scientific">Enterococcus sulfureus ATCC 49903</name>
    <dbReference type="NCBI Taxonomy" id="1140003"/>
    <lineage>
        <taxon>Bacteria</taxon>
        <taxon>Bacillati</taxon>
        <taxon>Bacillota</taxon>
        <taxon>Bacilli</taxon>
        <taxon>Lactobacillales</taxon>
        <taxon>Enterococcaceae</taxon>
        <taxon>Enterococcus</taxon>
    </lineage>
</organism>
<dbReference type="GO" id="GO:0003677">
    <property type="term" value="F:DNA binding"/>
    <property type="evidence" value="ECO:0007669"/>
    <property type="project" value="UniProtKB-KW"/>
</dbReference>
<evidence type="ECO:0000259" key="5">
    <source>
        <dbReference type="PROSITE" id="PS50931"/>
    </source>
</evidence>
<dbReference type="GO" id="GO:0005829">
    <property type="term" value="C:cytosol"/>
    <property type="evidence" value="ECO:0007669"/>
    <property type="project" value="TreeGrafter"/>
</dbReference>
<dbReference type="Pfam" id="PF03466">
    <property type="entry name" value="LysR_substrate"/>
    <property type="match status" value="1"/>
</dbReference>
<dbReference type="CDD" id="cd05466">
    <property type="entry name" value="PBP2_LTTR_substrate"/>
    <property type="match status" value="1"/>
</dbReference>
<name>S0P2R5_9ENTE</name>
<dbReference type="STRING" id="1140003.OMY_01872"/>